<evidence type="ECO:0000256" key="2">
    <source>
        <dbReference type="ARBA" id="ARBA00022475"/>
    </source>
</evidence>
<feature type="transmembrane region" description="Helical" evidence="6">
    <location>
        <begin position="279"/>
        <end position="297"/>
    </location>
</feature>
<accession>A0ABM7WQG2</accession>
<evidence type="ECO:0000256" key="5">
    <source>
        <dbReference type="ARBA" id="ARBA00023136"/>
    </source>
</evidence>
<reference evidence="8" key="1">
    <citation type="journal article" date="2022" name="Int. J. Syst. Evol. Microbiol.">
        <title>Anaeromyxobacter oryzae sp. nov., Anaeromyxobacter diazotrophicus sp. nov. and Anaeromyxobacter paludicola sp. nov., isolated from paddy soils.</title>
        <authorList>
            <person name="Itoh H."/>
            <person name="Xu Z."/>
            <person name="Mise K."/>
            <person name="Masuda Y."/>
            <person name="Ushijima N."/>
            <person name="Hayakawa C."/>
            <person name="Shiratori Y."/>
            <person name="Senoo K."/>
        </authorList>
    </citation>
    <scope>NUCLEOTIDE SEQUENCE [LARGE SCALE GENOMIC DNA]</scope>
    <source>
        <strain evidence="8">Red232</strain>
    </source>
</reference>
<dbReference type="Pfam" id="PF03739">
    <property type="entry name" value="LptF_LptG"/>
    <property type="match status" value="1"/>
</dbReference>
<keyword evidence="3 6" id="KW-0812">Transmembrane</keyword>
<keyword evidence="4 6" id="KW-1133">Transmembrane helix</keyword>
<feature type="transmembrane region" description="Helical" evidence="6">
    <location>
        <begin position="95"/>
        <end position="115"/>
    </location>
</feature>
<evidence type="ECO:0000256" key="4">
    <source>
        <dbReference type="ARBA" id="ARBA00022989"/>
    </source>
</evidence>
<evidence type="ECO:0008006" key="9">
    <source>
        <dbReference type="Google" id="ProtNLM"/>
    </source>
</evidence>
<organism evidence="7 8">
    <name type="scientific">Anaeromyxobacter oryzae</name>
    <dbReference type="NCBI Taxonomy" id="2918170"/>
    <lineage>
        <taxon>Bacteria</taxon>
        <taxon>Pseudomonadati</taxon>
        <taxon>Myxococcota</taxon>
        <taxon>Myxococcia</taxon>
        <taxon>Myxococcales</taxon>
        <taxon>Cystobacterineae</taxon>
        <taxon>Anaeromyxobacteraceae</taxon>
        <taxon>Anaeromyxobacter</taxon>
    </lineage>
</organism>
<gene>
    <name evidence="7" type="ORF">AMOR_07080</name>
</gene>
<dbReference type="EMBL" id="AP025591">
    <property type="protein sequence ID" value="BDG01712.1"/>
    <property type="molecule type" value="Genomic_DNA"/>
</dbReference>
<evidence type="ECO:0000313" key="7">
    <source>
        <dbReference type="EMBL" id="BDG01712.1"/>
    </source>
</evidence>
<dbReference type="InterPro" id="IPR005495">
    <property type="entry name" value="LptG/LptF_permease"/>
</dbReference>
<keyword evidence="2" id="KW-1003">Cell membrane</keyword>
<dbReference type="RefSeq" id="WP_248358476.1">
    <property type="nucleotide sequence ID" value="NZ_AP025591.1"/>
</dbReference>
<evidence type="ECO:0000313" key="8">
    <source>
        <dbReference type="Proteomes" id="UP001162891"/>
    </source>
</evidence>
<keyword evidence="8" id="KW-1185">Reference proteome</keyword>
<evidence type="ECO:0000256" key="1">
    <source>
        <dbReference type="ARBA" id="ARBA00004651"/>
    </source>
</evidence>
<proteinExistence type="predicted"/>
<dbReference type="PANTHER" id="PTHR33529">
    <property type="entry name" value="SLR0882 PROTEIN-RELATED"/>
    <property type="match status" value="1"/>
</dbReference>
<keyword evidence="5 6" id="KW-0472">Membrane</keyword>
<dbReference type="PANTHER" id="PTHR33529:SF6">
    <property type="entry name" value="YJGP_YJGQ FAMILY PERMEASE"/>
    <property type="match status" value="1"/>
</dbReference>
<evidence type="ECO:0000256" key="6">
    <source>
        <dbReference type="SAM" id="Phobius"/>
    </source>
</evidence>
<feature type="transmembrane region" description="Helical" evidence="6">
    <location>
        <begin position="51"/>
        <end position="74"/>
    </location>
</feature>
<feature type="transmembrane region" description="Helical" evidence="6">
    <location>
        <begin position="304"/>
        <end position="323"/>
    </location>
</feature>
<name>A0ABM7WQG2_9BACT</name>
<evidence type="ECO:0000256" key="3">
    <source>
        <dbReference type="ARBA" id="ARBA00022692"/>
    </source>
</evidence>
<feature type="transmembrane region" description="Helical" evidence="6">
    <location>
        <begin position="335"/>
        <end position="356"/>
    </location>
</feature>
<dbReference type="Proteomes" id="UP001162891">
    <property type="component" value="Chromosome"/>
</dbReference>
<feature type="transmembrane region" description="Helical" evidence="6">
    <location>
        <begin position="12"/>
        <end position="31"/>
    </location>
</feature>
<protein>
    <recommendedName>
        <fullName evidence="9">Permease YjgP/YjgQ family protein</fullName>
    </recommendedName>
</protein>
<comment type="subcellular location">
    <subcellularLocation>
        <location evidence="1">Cell membrane</location>
        <topology evidence="1">Multi-pass membrane protein</topology>
    </subcellularLocation>
</comment>
<sequence length="360" mass="39241">MILFRYVAWRTLGAFLGALAGVVVIFLAVDFVDNAAGFTGPGWFPAVLELYANKAAGVVYQVAPAAMLLGAAIATSSFRQTREYTAMRAVGLGPWRIAAPILAVAILSGAALVVLNDAVGVRAADRAEEITATRFGRGGDLRRYLAAREPKRWFRGHDGRRIYHLRGNLPGGGFEQVTVLELSPSFTVARRIDADRMHPDGDEWVLEDVVDRRFSQDGQMTYEAAPERRYRFDEPPGSFSVVSGRPAQMRWNTLLSQIKLRLRLGLPVLDFQLERYSRLAYPFAAVPGALLAIALALRASRKGHIAAALVEAVGVSLAFWSLRGVGEALGLSGRVVPWLAEWGPTFLLLAAGVVAVRRAR</sequence>